<proteinExistence type="predicted"/>
<gene>
    <name evidence="1" type="ORF">GWK17_10885</name>
</gene>
<protein>
    <submittedName>
        <fullName evidence="1">Uncharacterized protein</fullName>
    </submittedName>
</protein>
<comment type="caution">
    <text evidence="1">The sequence shown here is derived from an EMBL/GenBank/DDBJ whole genome shotgun (WGS) entry which is preliminary data.</text>
</comment>
<reference evidence="1 2" key="1">
    <citation type="submission" date="2020-03" db="EMBL/GenBank/DDBJ databases">
        <authorList>
            <person name="Sun Q."/>
        </authorList>
    </citation>
    <scope>NUCLEOTIDE SEQUENCE [LARGE SCALE GENOMIC DNA]</scope>
    <source>
        <strain evidence="1 2">KACC 21451</strain>
    </source>
</reference>
<evidence type="ECO:0000313" key="1">
    <source>
        <dbReference type="EMBL" id="NKE05964.1"/>
    </source>
</evidence>
<organism evidence="1 2">
    <name type="scientific">Mesobacillus selenatarsenatis</name>
    <dbReference type="NCBI Taxonomy" id="388741"/>
    <lineage>
        <taxon>Bacteria</taxon>
        <taxon>Bacillati</taxon>
        <taxon>Bacillota</taxon>
        <taxon>Bacilli</taxon>
        <taxon>Bacillales</taxon>
        <taxon>Bacillaceae</taxon>
        <taxon>Mesobacillus</taxon>
    </lineage>
</organism>
<sequence length="122" mass="12389">MYRHPIRTPFLPQARTFGTGGFSPLAAGLIGAGLGYLGGEILDGPDVGGFSYPGGFGHPAGPGSYSGYQGTPGYAGYGYQGIPGYAGYGSQGSPWNGSYGYQGNPGFGGPGYYTPRPAGFGW</sequence>
<dbReference type="RefSeq" id="WP_167832392.1">
    <property type="nucleotide sequence ID" value="NZ_JAAVUM010000006.1"/>
</dbReference>
<dbReference type="AlphaFoldDB" id="A0A846TIX1"/>
<accession>A0A846TIX1</accession>
<name>A0A846TIX1_9BACI</name>
<evidence type="ECO:0000313" key="2">
    <source>
        <dbReference type="Proteomes" id="UP000587942"/>
    </source>
</evidence>
<dbReference type="Proteomes" id="UP000587942">
    <property type="component" value="Unassembled WGS sequence"/>
</dbReference>
<dbReference type="EMBL" id="JAAVUM010000006">
    <property type="protein sequence ID" value="NKE05964.1"/>
    <property type="molecule type" value="Genomic_DNA"/>
</dbReference>